<sequence>MSVDLARHVPPALRSGIRRVASRAGLAISRHPFPRRVVRLANLVGVTTILDIGANSGQYAALMRESGFPGGLVSVEPLSGPFGDLRRRSRDDRSWSALRVAVGDREGEVEINIAGNAGASSSVLDMLPVHEQAAPDSRYQGKEVVRMTTLDALSADLRLPLRHTLVKIDVPGYEAQVLAGAAESLSSITAVQVELTLVELYAGQRLMDDVVETLTDRGFTLWALEPGFSDPRTGRLLQCDGLFVREESIP</sequence>
<dbReference type="SUPFAM" id="SSF53335">
    <property type="entry name" value="S-adenosyl-L-methionine-dependent methyltransferases"/>
    <property type="match status" value="1"/>
</dbReference>
<keyword evidence="3" id="KW-1185">Reference proteome</keyword>
<dbReference type="EMBL" id="JACHJS010000001">
    <property type="protein sequence ID" value="MBB4963369.1"/>
    <property type="molecule type" value="Genomic_DNA"/>
</dbReference>
<comment type="caution">
    <text evidence="2">The sequence shown here is derived from an EMBL/GenBank/DDBJ whole genome shotgun (WGS) entry which is preliminary data.</text>
</comment>
<dbReference type="PANTHER" id="PTHR36973:SF4">
    <property type="entry name" value="NODULATION PROTEIN"/>
    <property type="match status" value="1"/>
</dbReference>
<protein>
    <submittedName>
        <fullName evidence="2">FkbM family methyltransferase</fullName>
    </submittedName>
</protein>
<evidence type="ECO:0000313" key="3">
    <source>
        <dbReference type="Proteomes" id="UP000542674"/>
    </source>
</evidence>
<dbReference type="InterPro" id="IPR053188">
    <property type="entry name" value="FkbM_Methyltransferase"/>
</dbReference>
<dbReference type="InterPro" id="IPR006342">
    <property type="entry name" value="FkbM_mtfrase"/>
</dbReference>
<keyword evidence="2" id="KW-0808">Transferase</keyword>
<dbReference type="PANTHER" id="PTHR36973">
    <property type="entry name" value="SLL1456 PROTEIN-RELATED"/>
    <property type="match status" value="1"/>
</dbReference>
<gene>
    <name evidence="2" type="ORF">F4559_000728</name>
</gene>
<keyword evidence="2" id="KW-0489">Methyltransferase</keyword>
<name>A0A7W7SYN1_9PSEU</name>
<dbReference type="NCBIfam" id="TIGR01444">
    <property type="entry name" value="fkbM_fam"/>
    <property type="match status" value="1"/>
</dbReference>
<evidence type="ECO:0000313" key="2">
    <source>
        <dbReference type="EMBL" id="MBB4963369.1"/>
    </source>
</evidence>
<dbReference type="GO" id="GO:0008171">
    <property type="term" value="F:O-methyltransferase activity"/>
    <property type="evidence" value="ECO:0007669"/>
    <property type="project" value="TreeGrafter"/>
</dbReference>
<evidence type="ECO:0000259" key="1">
    <source>
        <dbReference type="Pfam" id="PF05050"/>
    </source>
</evidence>
<dbReference type="AlphaFoldDB" id="A0A7W7SYN1"/>
<feature type="domain" description="Methyltransferase FkbM" evidence="1">
    <location>
        <begin position="51"/>
        <end position="220"/>
    </location>
</feature>
<organism evidence="2 3">
    <name type="scientific">Saccharothrix violaceirubra</name>
    <dbReference type="NCBI Taxonomy" id="413306"/>
    <lineage>
        <taxon>Bacteria</taxon>
        <taxon>Bacillati</taxon>
        <taxon>Actinomycetota</taxon>
        <taxon>Actinomycetes</taxon>
        <taxon>Pseudonocardiales</taxon>
        <taxon>Pseudonocardiaceae</taxon>
        <taxon>Saccharothrix</taxon>
    </lineage>
</organism>
<proteinExistence type="predicted"/>
<dbReference type="Proteomes" id="UP000542674">
    <property type="component" value="Unassembled WGS sequence"/>
</dbReference>
<accession>A0A7W7SYN1</accession>
<dbReference type="GO" id="GO:0032259">
    <property type="term" value="P:methylation"/>
    <property type="evidence" value="ECO:0007669"/>
    <property type="project" value="UniProtKB-KW"/>
</dbReference>
<reference evidence="2 3" key="1">
    <citation type="submission" date="2020-08" db="EMBL/GenBank/DDBJ databases">
        <title>Sequencing the genomes of 1000 actinobacteria strains.</title>
        <authorList>
            <person name="Klenk H.-P."/>
        </authorList>
    </citation>
    <scope>NUCLEOTIDE SEQUENCE [LARGE SCALE GENOMIC DNA]</scope>
    <source>
        <strain evidence="2 3">DSM 45084</strain>
    </source>
</reference>
<dbReference type="Gene3D" id="3.40.50.150">
    <property type="entry name" value="Vaccinia Virus protein VP39"/>
    <property type="match status" value="1"/>
</dbReference>
<dbReference type="InterPro" id="IPR029063">
    <property type="entry name" value="SAM-dependent_MTases_sf"/>
</dbReference>
<dbReference type="RefSeq" id="WP_184666151.1">
    <property type="nucleotide sequence ID" value="NZ_BAABAI010000036.1"/>
</dbReference>
<dbReference type="Pfam" id="PF05050">
    <property type="entry name" value="Methyltransf_21"/>
    <property type="match status" value="1"/>
</dbReference>